<dbReference type="EMBL" id="CAXAMN010021607">
    <property type="protein sequence ID" value="CAK9061410.1"/>
    <property type="molecule type" value="Genomic_DNA"/>
</dbReference>
<protein>
    <submittedName>
        <fullName evidence="1">Uncharacterized protein</fullName>
    </submittedName>
</protein>
<reference evidence="1 2" key="1">
    <citation type="submission" date="2024-02" db="EMBL/GenBank/DDBJ databases">
        <authorList>
            <person name="Chen Y."/>
            <person name="Shah S."/>
            <person name="Dougan E. K."/>
            <person name="Thang M."/>
            <person name="Chan C."/>
        </authorList>
    </citation>
    <scope>NUCLEOTIDE SEQUENCE [LARGE SCALE GENOMIC DNA]</scope>
</reference>
<name>A0ABP0NC91_9DINO</name>
<dbReference type="PANTHER" id="PTHR21228:SF40">
    <property type="entry name" value="LD45607P"/>
    <property type="match status" value="1"/>
</dbReference>
<comment type="caution">
    <text evidence="1">The sequence shown here is derived from an EMBL/GenBank/DDBJ whole genome shotgun (WGS) entry which is preliminary data.</text>
</comment>
<dbReference type="InterPro" id="IPR058917">
    <property type="entry name" value="RESC6_dom"/>
</dbReference>
<proteinExistence type="predicted"/>
<gene>
    <name evidence="1" type="ORF">CCMP2556_LOCUS30188</name>
</gene>
<dbReference type="Proteomes" id="UP001642484">
    <property type="component" value="Unassembled WGS sequence"/>
</dbReference>
<organism evidence="1 2">
    <name type="scientific">Durusdinium trenchii</name>
    <dbReference type="NCBI Taxonomy" id="1381693"/>
    <lineage>
        <taxon>Eukaryota</taxon>
        <taxon>Sar</taxon>
        <taxon>Alveolata</taxon>
        <taxon>Dinophyceae</taxon>
        <taxon>Suessiales</taxon>
        <taxon>Symbiodiniaceae</taxon>
        <taxon>Durusdinium</taxon>
    </lineage>
</organism>
<dbReference type="InterPro" id="IPR016024">
    <property type="entry name" value="ARM-type_fold"/>
</dbReference>
<dbReference type="InterPro" id="IPR050870">
    <property type="entry name" value="FAST_kinase"/>
</dbReference>
<evidence type="ECO:0000313" key="1">
    <source>
        <dbReference type="EMBL" id="CAK9061410.1"/>
    </source>
</evidence>
<sequence>MSHSWSSQRSWRDWNSWTGSDWAWNPSSRSFHTWDWDSSHCQERAHDVADAAKERIDQEVGLKSHSPDAGDQEPDPQEPPEEPFGEAVASKVSFPIHSSDSTSLKWQAGFTERSSSQPLKGKEFNDLILEKASAGEILELLDSRLLEFSVVNAVTALHRIAKATDGQQWRRDPRIHYLNRRLVNMFTSSKKDEMERKEMKETGRWVPSDDWVYYIDTRSLCNAAWAFAHLALRHDQMLEIISEEMCHKISDCSAQQLSMCAWSFAKMARKDFQLMQTLADEAQPRLSEFSPQHLMTTVWACAKLAFLHVRLLLAIANVSCKRLQDFTPQHLSITAWGMATLAFRHLPLMDAITAEAQATLRAFKPQNIANTAWAFATLGLPNEPFFAQLAKHSDQKLPQFTPQNLSNLVWSFATLRLRCDSLFTSAAAAFCSKVAEFDPQALSMMASTYASLKLSFPSVFQATQAAALKRLETFQARDLQALALGLVEGESVDIPVEALARRSLALFPELNSLDVGNLSRAFVMLRYQDLASNSHALLDALEEQALVLLNEGSVPSQALADFAYSFPGRLQATLAQEVQRKLVRHDLRHLVALEEWINDDCKEVLQERLGCVIYHILQVLPTTPDGWRSEDYQQLILGLKVTDFGEAATTFLLSKCGIRARLISNVGMRACPSHARLSGMLSLVREGQQMDPFFSNLQPVRQLRIGPLLDRASCCVFQIMEAALALLPNDTGRLCLALHGTPCVSCVGALIQFKQLKPDIDLEVLMERRLQMNRCD</sequence>
<dbReference type="Pfam" id="PF26188">
    <property type="entry name" value="RESC6"/>
    <property type="match status" value="1"/>
</dbReference>
<dbReference type="PANTHER" id="PTHR21228">
    <property type="entry name" value="FAST LEU-RICH DOMAIN-CONTAINING"/>
    <property type="match status" value="1"/>
</dbReference>
<accession>A0ABP0NC91</accession>
<dbReference type="SUPFAM" id="SSF48371">
    <property type="entry name" value="ARM repeat"/>
    <property type="match status" value="1"/>
</dbReference>
<evidence type="ECO:0000313" key="2">
    <source>
        <dbReference type="Proteomes" id="UP001642484"/>
    </source>
</evidence>
<keyword evidence="2" id="KW-1185">Reference proteome</keyword>